<dbReference type="InterPro" id="IPR013694">
    <property type="entry name" value="VIT"/>
</dbReference>
<feature type="domain" description="VWFA" evidence="3">
    <location>
        <begin position="295"/>
        <end position="470"/>
    </location>
</feature>
<keyword evidence="6" id="KW-1185">Reference proteome</keyword>
<evidence type="ECO:0000313" key="5">
    <source>
        <dbReference type="EMBL" id="TWT39442.1"/>
    </source>
</evidence>
<dbReference type="Pfam" id="PF13768">
    <property type="entry name" value="VWA_3"/>
    <property type="match status" value="1"/>
</dbReference>
<dbReference type="PROSITE" id="PS51468">
    <property type="entry name" value="VIT"/>
    <property type="match status" value="1"/>
</dbReference>
<dbReference type="SMART" id="SM00609">
    <property type="entry name" value="VIT"/>
    <property type="match status" value="1"/>
</dbReference>
<name>A0A5C5VP68_9BACT</name>
<keyword evidence="2" id="KW-0732">Signal</keyword>
<dbReference type="PROSITE" id="PS50234">
    <property type="entry name" value="VWFA"/>
    <property type="match status" value="1"/>
</dbReference>
<feature type="region of interest" description="Disordered" evidence="1">
    <location>
        <begin position="632"/>
        <end position="657"/>
    </location>
</feature>
<dbReference type="AlphaFoldDB" id="A0A5C5VP68"/>
<dbReference type="InterPro" id="IPR002035">
    <property type="entry name" value="VWF_A"/>
</dbReference>
<dbReference type="OrthoDB" id="9784383at2"/>
<sequence length="797" mass="88033" precursor="true">MSRLKRLALWGPLALMIALLSGALNASAQTVVIIHDPIRPIPLPRPIPRPSPQPIPESYKIKSLEVDANIEDQIAKVQVSQTFENTCSRQLQVSFLFPLPYDGAIDSLTLLVDGKEYPAKLLPKDKARQIYEEIVRKNQDPALLEWVGTGMFQTSVFPVPAGATRKVTITYSQLLRKDNRLTDFLFPLSTARFTDKPLEKLRMRLTVNTTEKLKSVYSPTHEVDVKRKGKNRAVVTIEETDCVPTDDFRLFFDTAKTDLSASVLTYRPEGDEDGYFLLLASPPIEQEGDEKTKKSVIFVVDRSGSMSGEKIEQAKEAAKFVLNNLNEGDTFNIIAYDSDVESFQPELQKLDDKSRKSAIDFVDNLYAGGSTNIDGALSKAMGMLKDASRPSYVLFLTDGLPTHGEQNEAKIVDGAKKRNDVRARVISFGVGYDVNSRLLDRLSRECFGQSEYVRPNEDIEAHVARLYNKISAPVMTNVAIKYDLEHGGGNFVNRLQPKEAHDLFAGEQLIIAGRYRKHGDAKITIVGTVGDKKQKVAFPAKFVKESDDQTYAFVEKLWAMRRIGEIIDEIDLNGKNDELIKELVSLSTKHGIITPYTSFLADENATVSDLADARRGGMQSFELAEAETRKLAESSGRSGFAQRSQKGAYQKADRANSSGLGALQKGTDGYAAGVGGGFGGGGRGPAMPAATPQATANAYAGNAVYRDVENDVTVVASNVRNVGNDTLFLRNKVWIAESAGDIDPEKDKSKIKTVERFSKEYFSLVAANNKQQNALLAQQRQGEQLLCNLRGQYYLIK</sequence>
<gene>
    <name evidence="5" type="ORF">Enr8_11410</name>
</gene>
<feature type="domain" description="VIT" evidence="4">
    <location>
        <begin position="45"/>
        <end position="173"/>
    </location>
</feature>
<evidence type="ECO:0000313" key="6">
    <source>
        <dbReference type="Proteomes" id="UP000318878"/>
    </source>
</evidence>
<dbReference type="SUPFAM" id="SSF53300">
    <property type="entry name" value="vWA-like"/>
    <property type="match status" value="1"/>
</dbReference>
<organism evidence="5 6">
    <name type="scientific">Blastopirellula retiformator</name>
    <dbReference type="NCBI Taxonomy" id="2527970"/>
    <lineage>
        <taxon>Bacteria</taxon>
        <taxon>Pseudomonadati</taxon>
        <taxon>Planctomycetota</taxon>
        <taxon>Planctomycetia</taxon>
        <taxon>Pirellulales</taxon>
        <taxon>Pirellulaceae</taxon>
        <taxon>Blastopirellula</taxon>
    </lineage>
</organism>
<evidence type="ECO:0000259" key="3">
    <source>
        <dbReference type="PROSITE" id="PS50234"/>
    </source>
</evidence>
<dbReference type="SMART" id="SM00327">
    <property type="entry name" value="VWA"/>
    <property type="match status" value="1"/>
</dbReference>
<reference evidence="5 6" key="1">
    <citation type="submission" date="2019-02" db="EMBL/GenBank/DDBJ databases">
        <title>Deep-cultivation of Planctomycetes and their phenomic and genomic characterization uncovers novel biology.</title>
        <authorList>
            <person name="Wiegand S."/>
            <person name="Jogler M."/>
            <person name="Boedeker C."/>
            <person name="Pinto D."/>
            <person name="Vollmers J."/>
            <person name="Rivas-Marin E."/>
            <person name="Kohn T."/>
            <person name="Peeters S.H."/>
            <person name="Heuer A."/>
            <person name="Rast P."/>
            <person name="Oberbeckmann S."/>
            <person name="Bunk B."/>
            <person name="Jeske O."/>
            <person name="Meyerdierks A."/>
            <person name="Storesund J.E."/>
            <person name="Kallscheuer N."/>
            <person name="Luecker S."/>
            <person name="Lage O.M."/>
            <person name="Pohl T."/>
            <person name="Merkel B.J."/>
            <person name="Hornburger P."/>
            <person name="Mueller R.-W."/>
            <person name="Bruemmer F."/>
            <person name="Labrenz M."/>
            <person name="Spormann A.M."/>
            <person name="Op Den Camp H."/>
            <person name="Overmann J."/>
            <person name="Amann R."/>
            <person name="Jetten M.S.M."/>
            <person name="Mascher T."/>
            <person name="Medema M.H."/>
            <person name="Devos D.P."/>
            <person name="Kaster A.-K."/>
            <person name="Ovreas L."/>
            <person name="Rohde M."/>
            <person name="Galperin M.Y."/>
            <person name="Jogler C."/>
        </authorList>
    </citation>
    <scope>NUCLEOTIDE SEQUENCE [LARGE SCALE GENOMIC DNA]</scope>
    <source>
        <strain evidence="5 6">Enr8</strain>
    </source>
</reference>
<feature type="compositionally biased region" description="Polar residues" evidence="1">
    <location>
        <begin position="635"/>
        <end position="647"/>
    </location>
</feature>
<dbReference type="PANTHER" id="PTHR45737:SF6">
    <property type="entry name" value="VON WILLEBRAND FACTOR A DOMAIN-CONTAINING PROTEIN 5A"/>
    <property type="match status" value="1"/>
</dbReference>
<evidence type="ECO:0000259" key="4">
    <source>
        <dbReference type="PROSITE" id="PS51468"/>
    </source>
</evidence>
<feature type="signal peptide" evidence="2">
    <location>
        <begin position="1"/>
        <end position="28"/>
    </location>
</feature>
<dbReference type="PANTHER" id="PTHR45737">
    <property type="entry name" value="VON WILLEBRAND FACTOR A DOMAIN-CONTAINING PROTEIN 5A"/>
    <property type="match status" value="1"/>
</dbReference>
<dbReference type="Pfam" id="PF08487">
    <property type="entry name" value="VIT"/>
    <property type="match status" value="1"/>
</dbReference>
<dbReference type="Gene3D" id="3.40.50.410">
    <property type="entry name" value="von Willebrand factor, type A domain"/>
    <property type="match status" value="1"/>
</dbReference>
<comment type="caution">
    <text evidence="5">The sequence shown here is derived from an EMBL/GenBank/DDBJ whole genome shotgun (WGS) entry which is preliminary data.</text>
</comment>
<feature type="chain" id="PRO_5022710728" evidence="2">
    <location>
        <begin position="29"/>
        <end position="797"/>
    </location>
</feature>
<evidence type="ECO:0000256" key="2">
    <source>
        <dbReference type="SAM" id="SignalP"/>
    </source>
</evidence>
<proteinExistence type="predicted"/>
<evidence type="ECO:0000256" key="1">
    <source>
        <dbReference type="SAM" id="MobiDB-lite"/>
    </source>
</evidence>
<dbReference type="EMBL" id="SJPF01000001">
    <property type="protein sequence ID" value="TWT39442.1"/>
    <property type="molecule type" value="Genomic_DNA"/>
</dbReference>
<accession>A0A5C5VP68</accession>
<dbReference type="RefSeq" id="WP_146429611.1">
    <property type="nucleotide sequence ID" value="NZ_SJPF01000001.1"/>
</dbReference>
<dbReference type="Proteomes" id="UP000318878">
    <property type="component" value="Unassembled WGS sequence"/>
</dbReference>
<dbReference type="InterPro" id="IPR036465">
    <property type="entry name" value="vWFA_dom_sf"/>
</dbReference>
<protein>
    <submittedName>
        <fullName evidence="5">von Willebrand factor type A domain protein</fullName>
    </submittedName>
</protein>